<accession>A0A037ZBX1</accession>
<name>A0A037ZBX1_9RHOB</name>
<protein>
    <submittedName>
        <fullName evidence="1">Uncharacterized protein</fullName>
    </submittedName>
</protein>
<dbReference type="RefSeq" id="WP_035262930.1">
    <property type="nucleotide sequence ID" value="NZ_JFKE01000014.1"/>
</dbReference>
<comment type="caution">
    <text evidence="1">The sequence shown here is derived from an EMBL/GenBank/DDBJ whole genome shotgun (WGS) entry which is preliminary data.</text>
</comment>
<sequence length="67" mass="7499">MTPDYHSDDFATARLEDTVSLRSAAREARATLYAVLDRLELNDLDGEEQPYIDDCLGALAILEEALR</sequence>
<dbReference type="OrthoDB" id="7865169at2"/>
<keyword evidence="2" id="KW-1185">Reference proteome</keyword>
<dbReference type="EMBL" id="JFKE01000014">
    <property type="protein sequence ID" value="KAJ53969.1"/>
    <property type="molecule type" value="Genomic_DNA"/>
</dbReference>
<proteinExistence type="predicted"/>
<dbReference type="Proteomes" id="UP000026249">
    <property type="component" value="Unassembled WGS sequence"/>
</dbReference>
<dbReference type="AlphaFoldDB" id="A0A037ZBX1"/>
<evidence type="ECO:0000313" key="1">
    <source>
        <dbReference type="EMBL" id="KAJ53969.1"/>
    </source>
</evidence>
<organism evidence="1 2">
    <name type="scientific">Actibacterium mucosum KCTC 23349</name>
    <dbReference type="NCBI Taxonomy" id="1454373"/>
    <lineage>
        <taxon>Bacteria</taxon>
        <taxon>Pseudomonadati</taxon>
        <taxon>Pseudomonadota</taxon>
        <taxon>Alphaproteobacteria</taxon>
        <taxon>Rhodobacterales</taxon>
        <taxon>Roseobacteraceae</taxon>
        <taxon>Actibacterium</taxon>
    </lineage>
</organism>
<evidence type="ECO:0000313" key="2">
    <source>
        <dbReference type="Proteomes" id="UP000026249"/>
    </source>
</evidence>
<gene>
    <name evidence="1" type="ORF">ACMU_04735</name>
</gene>
<reference evidence="1 2" key="1">
    <citation type="submission" date="2014-03" db="EMBL/GenBank/DDBJ databases">
        <title>Draft Genome Sequence of Actibacterium mucosum KCTC 23349, a Marine Alphaproteobacterium with Complex Ionic Requirements Isolated from Mediterranean Seawater at Malvarrosa Beach, Valencia, Spain.</title>
        <authorList>
            <person name="Arahal D.R."/>
            <person name="Shao Z."/>
            <person name="Lai Q."/>
            <person name="Pujalte M.J."/>
        </authorList>
    </citation>
    <scope>NUCLEOTIDE SEQUENCE [LARGE SCALE GENOMIC DNA]</scope>
    <source>
        <strain evidence="1 2">KCTC 23349</strain>
    </source>
</reference>